<dbReference type="SUPFAM" id="SSF57850">
    <property type="entry name" value="RING/U-box"/>
    <property type="match status" value="1"/>
</dbReference>
<dbReference type="PANTHER" id="PTHR45969">
    <property type="entry name" value="RING ZINC FINGER PROTEIN-RELATED"/>
    <property type="match status" value="1"/>
</dbReference>
<name>A0A6A5TLH0_9PLEO</name>
<dbReference type="Pfam" id="PF13639">
    <property type="entry name" value="zf-RING_2"/>
    <property type="match status" value="1"/>
</dbReference>
<dbReference type="PROSITE" id="PS50089">
    <property type="entry name" value="ZF_RING_2"/>
    <property type="match status" value="1"/>
</dbReference>
<keyword evidence="2 4" id="KW-0863">Zinc-finger</keyword>
<evidence type="ECO:0000256" key="4">
    <source>
        <dbReference type="PROSITE-ProRule" id="PRU00175"/>
    </source>
</evidence>
<organism evidence="7 8">
    <name type="scientific">Byssothecium circinans</name>
    <dbReference type="NCBI Taxonomy" id="147558"/>
    <lineage>
        <taxon>Eukaryota</taxon>
        <taxon>Fungi</taxon>
        <taxon>Dikarya</taxon>
        <taxon>Ascomycota</taxon>
        <taxon>Pezizomycotina</taxon>
        <taxon>Dothideomycetes</taxon>
        <taxon>Pleosporomycetidae</taxon>
        <taxon>Pleosporales</taxon>
        <taxon>Massarineae</taxon>
        <taxon>Massarinaceae</taxon>
        <taxon>Byssothecium</taxon>
    </lineage>
</organism>
<dbReference type="InterPro" id="IPR013083">
    <property type="entry name" value="Znf_RING/FYVE/PHD"/>
</dbReference>
<sequence length="223" mass="25252">MTALEYPQSPPTWSTSGRQERSNSDDSPMRDRSEMVSLLPPEEPILSPSTPMNVLPVLSDMSSPLSPLDMNAPLSPISLRLLMSPPVRPFGNRVTANEMEMTDIDIEDILDPDTPIRNFRELQPVYRPARSRADPLDDNGFSANLPTLIANEPYASLEGKCAICWESYTLDEMRDGDLTRTKGCDHIFHRLCLRRWINDEAKSNCPMCRKPIAETPRRIILRL</sequence>
<evidence type="ECO:0000256" key="1">
    <source>
        <dbReference type="ARBA" id="ARBA00022723"/>
    </source>
</evidence>
<feature type="compositionally biased region" description="Basic and acidic residues" evidence="5">
    <location>
        <begin position="18"/>
        <end position="34"/>
    </location>
</feature>
<evidence type="ECO:0000256" key="5">
    <source>
        <dbReference type="SAM" id="MobiDB-lite"/>
    </source>
</evidence>
<feature type="region of interest" description="Disordered" evidence="5">
    <location>
        <begin position="1"/>
        <end position="36"/>
    </location>
</feature>
<evidence type="ECO:0000256" key="2">
    <source>
        <dbReference type="ARBA" id="ARBA00022771"/>
    </source>
</evidence>
<evidence type="ECO:0000256" key="3">
    <source>
        <dbReference type="ARBA" id="ARBA00022833"/>
    </source>
</evidence>
<gene>
    <name evidence="7" type="ORF">CC80DRAFT_552028</name>
</gene>
<keyword evidence="1" id="KW-0479">Metal-binding</keyword>
<feature type="domain" description="RING-type" evidence="6">
    <location>
        <begin position="161"/>
        <end position="209"/>
    </location>
</feature>
<dbReference type="SMART" id="SM00184">
    <property type="entry name" value="RING"/>
    <property type="match status" value="1"/>
</dbReference>
<dbReference type="Proteomes" id="UP000800035">
    <property type="component" value="Unassembled WGS sequence"/>
</dbReference>
<accession>A0A6A5TLH0</accession>
<evidence type="ECO:0000313" key="8">
    <source>
        <dbReference type="Proteomes" id="UP000800035"/>
    </source>
</evidence>
<evidence type="ECO:0000313" key="7">
    <source>
        <dbReference type="EMBL" id="KAF1952770.1"/>
    </source>
</evidence>
<protein>
    <recommendedName>
        <fullName evidence="6">RING-type domain-containing protein</fullName>
    </recommendedName>
</protein>
<evidence type="ECO:0000259" key="6">
    <source>
        <dbReference type="PROSITE" id="PS50089"/>
    </source>
</evidence>
<dbReference type="Gene3D" id="3.30.40.10">
    <property type="entry name" value="Zinc/RING finger domain, C3HC4 (zinc finger)"/>
    <property type="match status" value="1"/>
</dbReference>
<dbReference type="EMBL" id="ML977008">
    <property type="protein sequence ID" value="KAF1952770.1"/>
    <property type="molecule type" value="Genomic_DNA"/>
</dbReference>
<dbReference type="InterPro" id="IPR001841">
    <property type="entry name" value="Znf_RING"/>
</dbReference>
<dbReference type="AlphaFoldDB" id="A0A6A5TLH0"/>
<keyword evidence="8" id="KW-1185">Reference proteome</keyword>
<dbReference type="GO" id="GO:0008270">
    <property type="term" value="F:zinc ion binding"/>
    <property type="evidence" value="ECO:0007669"/>
    <property type="project" value="UniProtKB-KW"/>
</dbReference>
<reference evidence="7" key="1">
    <citation type="journal article" date="2020" name="Stud. Mycol.">
        <title>101 Dothideomycetes genomes: a test case for predicting lifestyles and emergence of pathogens.</title>
        <authorList>
            <person name="Haridas S."/>
            <person name="Albert R."/>
            <person name="Binder M."/>
            <person name="Bloem J."/>
            <person name="Labutti K."/>
            <person name="Salamov A."/>
            <person name="Andreopoulos B."/>
            <person name="Baker S."/>
            <person name="Barry K."/>
            <person name="Bills G."/>
            <person name="Bluhm B."/>
            <person name="Cannon C."/>
            <person name="Castanera R."/>
            <person name="Culley D."/>
            <person name="Daum C."/>
            <person name="Ezra D."/>
            <person name="Gonzalez J."/>
            <person name="Henrissat B."/>
            <person name="Kuo A."/>
            <person name="Liang C."/>
            <person name="Lipzen A."/>
            <person name="Lutzoni F."/>
            <person name="Magnuson J."/>
            <person name="Mondo S."/>
            <person name="Nolan M."/>
            <person name="Ohm R."/>
            <person name="Pangilinan J."/>
            <person name="Park H.-J."/>
            <person name="Ramirez L."/>
            <person name="Alfaro M."/>
            <person name="Sun H."/>
            <person name="Tritt A."/>
            <person name="Yoshinaga Y."/>
            <person name="Zwiers L.-H."/>
            <person name="Turgeon B."/>
            <person name="Goodwin S."/>
            <person name="Spatafora J."/>
            <person name="Crous P."/>
            <person name="Grigoriev I."/>
        </authorList>
    </citation>
    <scope>NUCLEOTIDE SEQUENCE</scope>
    <source>
        <strain evidence="7">CBS 675.92</strain>
    </source>
</reference>
<keyword evidence="3" id="KW-0862">Zinc</keyword>
<dbReference type="OrthoDB" id="3791828at2759"/>
<proteinExistence type="predicted"/>